<keyword evidence="1" id="KW-0472">Membrane</keyword>
<keyword evidence="3" id="KW-1185">Reference proteome</keyword>
<dbReference type="AlphaFoldDB" id="A0A0V1M0X5"/>
<proteinExistence type="predicted"/>
<feature type="non-terminal residue" evidence="2">
    <location>
        <position position="1"/>
    </location>
</feature>
<dbReference type="OrthoDB" id="5925206at2759"/>
<feature type="non-terminal residue" evidence="2">
    <location>
        <position position="77"/>
    </location>
</feature>
<gene>
    <name evidence="2" type="ORF">T10_1933</name>
</gene>
<dbReference type="Proteomes" id="UP000054843">
    <property type="component" value="Unassembled WGS sequence"/>
</dbReference>
<evidence type="ECO:0000313" key="2">
    <source>
        <dbReference type="EMBL" id="KRZ65476.1"/>
    </source>
</evidence>
<organism evidence="2 3">
    <name type="scientific">Trichinella papuae</name>
    <dbReference type="NCBI Taxonomy" id="268474"/>
    <lineage>
        <taxon>Eukaryota</taxon>
        <taxon>Metazoa</taxon>
        <taxon>Ecdysozoa</taxon>
        <taxon>Nematoda</taxon>
        <taxon>Enoplea</taxon>
        <taxon>Dorylaimia</taxon>
        <taxon>Trichinellida</taxon>
        <taxon>Trichinellidae</taxon>
        <taxon>Trichinella</taxon>
    </lineage>
</organism>
<evidence type="ECO:0000256" key="1">
    <source>
        <dbReference type="SAM" id="Phobius"/>
    </source>
</evidence>
<protein>
    <submittedName>
        <fullName evidence="2">Uncharacterized protein</fullName>
    </submittedName>
</protein>
<name>A0A0V1M0X5_9BILA</name>
<reference evidence="2 3" key="1">
    <citation type="submission" date="2015-01" db="EMBL/GenBank/DDBJ databases">
        <title>Evolution of Trichinella species and genotypes.</title>
        <authorList>
            <person name="Korhonen P.K."/>
            <person name="Edoardo P."/>
            <person name="Giuseppe L.R."/>
            <person name="Gasser R.B."/>
        </authorList>
    </citation>
    <scope>NUCLEOTIDE SEQUENCE [LARGE SCALE GENOMIC DNA]</scope>
    <source>
        <strain evidence="2">ISS1980</strain>
    </source>
</reference>
<evidence type="ECO:0000313" key="3">
    <source>
        <dbReference type="Proteomes" id="UP000054843"/>
    </source>
</evidence>
<feature type="transmembrane region" description="Helical" evidence="1">
    <location>
        <begin position="46"/>
        <end position="64"/>
    </location>
</feature>
<sequence length="77" mass="8753">LITDRKQPRGSSLETKQGCLHFSNGNLFDISVTCSMKLRSPVQYFFVLRSSVFLHFSCITINLIKVVSPWVEMCIKG</sequence>
<keyword evidence="1" id="KW-1133">Transmembrane helix</keyword>
<comment type="caution">
    <text evidence="2">The sequence shown here is derived from an EMBL/GenBank/DDBJ whole genome shotgun (WGS) entry which is preliminary data.</text>
</comment>
<accession>A0A0V1M0X5</accession>
<dbReference type="EMBL" id="JYDO01000351">
    <property type="protein sequence ID" value="KRZ65476.1"/>
    <property type="molecule type" value="Genomic_DNA"/>
</dbReference>
<keyword evidence="1" id="KW-0812">Transmembrane</keyword>